<dbReference type="InterPro" id="IPR050836">
    <property type="entry name" value="SDS22/Internalin_LRR"/>
</dbReference>
<dbReference type="InterPro" id="IPR032675">
    <property type="entry name" value="LRR_dom_sf"/>
</dbReference>
<dbReference type="HOGENOM" id="CLU_062444_0_0_1"/>
<dbReference type="STRING" id="7719.ENSCINP00000011714"/>
<organism evidence="3 4">
    <name type="scientific">Ciona intestinalis</name>
    <name type="common">Transparent sea squirt</name>
    <name type="synonym">Ascidia intestinalis</name>
    <dbReference type="NCBI Taxonomy" id="7719"/>
    <lineage>
        <taxon>Eukaryota</taxon>
        <taxon>Metazoa</taxon>
        <taxon>Chordata</taxon>
        <taxon>Tunicata</taxon>
        <taxon>Ascidiacea</taxon>
        <taxon>Phlebobranchia</taxon>
        <taxon>Cionidae</taxon>
        <taxon>Ciona</taxon>
    </lineage>
</organism>
<keyword evidence="2" id="KW-0677">Repeat</keyword>
<dbReference type="InterPro" id="IPR025875">
    <property type="entry name" value="Leu-rich_rpt_4"/>
</dbReference>
<dbReference type="SMART" id="SM00365">
    <property type="entry name" value="LRR_SD22"/>
    <property type="match status" value="5"/>
</dbReference>
<dbReference type="PROSITE" id="PS51450">
    <property type="entry name" value="LRR"/>
    <property type="match status" value="3"/>
</dbReference>
<sequence length="261" mass="30349">MVRLTAEYIARCNGHTKRKRDEPTNHYLKRITHLYMAERNIEAIDNLSQCRNLTVLYLYDNKLNKTMNLGTALNLTHLYLQNNNISKIEGLRQLQRLTKLYLGYNSLSVIEGLQSLDQLKELNVEYQRLPPGEKLLFEPRTLMALSKCLTVLNISGNHIDSLNDLQSFTLLNQLQACDNEITDFESLRPALTTWRLLARLDLTGNTVCGRAKYRDKIIVMSPSLESLDGKDIYRLERQFLMSWKASREARTRQRLESQKNE</sequence>
<dbReference type="OMA" id="RRFLMNW"/>
<dbReference type="GO" id="GO:0015630">
    <property type="term" value="C:microtubule cytoskeleton"/>
    <property type="evidence" value="ECO:0000318"/>
    <property type="project" value="GO_Central"/>
</dbReference>
<dbReference type="PANTHER" id="PTHR46652:SF3">
    <property type="entry name" value="LEUCINE-RICH REPEAT-CONTAINING PROTEIN 9"/>
    <property type="match status" value="1"/>
</dbReference>
<dbReference type="Pfam" id="PF12799">
    <property type="entry name" value="LRR_4"/>
    <property type="match status" value="1"/>
</dbReference>
<reference evidence="3" key="3">
    <citation type="submission" date="2025-08" db="UniProtKB">
        <authorList>
            <consortium name="Ensembl"/>
        </authorList>
    </citation>
    <scope>IDENTIFICATION</scope>
</reference>
<protein>
    <recommendedName>
        <fullName evidence="5">Protein phosphatase 1 regulatory subunit 42</fullName>
    </recommendedName>
</protein>
<dbReference type="Gene3D" id="3.80.10.10">
    <property type="entry name" value="Ribonuclease Inhibitor"/>
    <property type="match status" value="2"/>
</dbReference>
<dbReference type="Proteomes" id="UP000008144">
    <property type="component" value="Chromosome 1"/>
</dbReference>
<dbReference type="AlphaFoldDB" id="F6Y1W8"/>
<name>F6Y1W8_CIOIN</name>
<evidence type="ECO:0000256" key="2">
    <source>
        <dbReference type="ARBA" id="ARBA00022737"/>
    </source>
</evidence>
<accession>F6Y1W8</accession>
<dbReference type="Ensembl" id="ENSCINT00000011714.3">
    <property type="protein sequence ID" value="ENSCINP00000011714.3"/>
    <property type="gene ID" value="ENSCING00000005654.3"/>
</dbReference>
<reference evidence="3" key="2">
    <citation type="journal article" date="2008" name="Genome Biol.">
        <title>Improved genome assembly and evidence-based global gene model set for the chordate Ciona intestinalis: new insight into intron and operon populations.</title>
        <authorList>
            <person name="Satou Y."/>
            <person name="Mineta K."/>
            <person name="Ogasawara M."/>
            <person name="Sasakura Y."/>
            <person name="Shoguchi E."/>
            <person name="Ueno K."/>
            <person name="Yamada L."/>
            <person name="Matsumoto J."/>
            <person name="Wasserscheid J."/>
            <person name="Dewar K."/>
            <person name="Wiley G.B."/>
            <person name="Macmil S.L."/>
            <person name="Roe B.A."/>
            <person name="Zeller R.W."/>
            <person name="Hastings K.E."/>
            <person name="Lemaire P."/>
            <person name="Lindquist E."/>
            <person name="Endo T."/>
            <person name="Hotta K."/>
            <person name="Inaba K."/>
        </authorList>
    </citation>
    <scope>NUCLEOTIDE SEQUENCE [LARGE SCALE GENOMIC DNA]</scope>
    <source>
        <strain evidence="3">wild type</strain>
    </source>
</reference>
<reference evidence="3" key="4">
    <citation type="submission" date="2025-09" db="UniProtKB">
        <authorList>
            <consortium name="Ensembl"/>
        </authorList>
    </citation>
    <scope>IDENTIFICATION</scope>
</reference>
<reference evidence="4" key="1">
    <citation type="journal article" date="2002" name="Science">
        <title>The draft genome of Ciona intestinalis: insights into chordate and vertebrate origins.</title>
        <authorList>
            <person name="Dehal P."/>
            <person name="Satou Y."/>
            <person name="Campbell R.K."/>
            <person name="Chapman J."/>
            <person name="Degnan B."/>
            <person name="De Tomaso A."/>
            <person name="Davidson B."/>
            <person name="Di Gregorio A."/>
            <person name="Gelpke M."/>
            <person name="Goodstein D.M."/>
            <person name="Harafuji N."/>
            <person name="Hastings K.E."/>
            <person name="Ho I."/>
            <person name="Hotta K."/>
            <person name="Huang W."/>
            <person name="Kawashima T."/>
            <person name="Lemaire P."/>
            <person name="Martinez D."/>
            <person name="Meinertzhagen I.A."/>
            <person name="Necula S."/>
            <person name="Nonaka M."/>
            <person name="Putnam N."/>
            <person name="Rash S."/>
            <person name="Saiga H."/>
            <person name="Satake M."/>
            <person name="Terry A."/>
            <person name="Yamada L."/>
            <person name="Wang H.G."/>
            <person name="Awazu S."/>
            <person name="Azumi K."/>
            <person name="Boore J."/>
            <person name="Branno M."/>
            <person name="Chin-Bow S."/>
            <person name="DeSantis R."/>
            <person name="Doyle S."/>
            <person name="Francino P."/>
            <person name="Keys D.N."/>
            <person name="Haga S."/>
            <person name="Hayashi H."/>
            <person name="Hino K."/>
            <person name="Imai K.S."/>
            <person name="Inaba K."/>
            <person name="Kano S."/>
            <person name="Kobayashi K."/>
            <person name="Kobayashi M."/>
            <person name="Lee B.I."/>
            <person name="Makabe K.W."/>
            <person name="Manohar C."/>
            <person name="Matassi G."/>
            <person name="Medina M."/>
            <person name="Mochizuki Y."/>
            <person name="Mount S."/>
            <person name="Morishita T."/>
            <person name="Miura S."/>
            <person name="Nakayama A."/>
            <person name="Nishizaka S."/>
            <person name="Nomoto H."/>
            <person name="Ohta F."/>
            <person name="Oishi K."/>
            <person name="Rigoutsos I."/>
            <person name="Sano M."/>
            <person name="Sasaki A."/>
            <person name="Sasakura Y."/>
            <person name="Shoguchi E."/>
            <person name="Shin-i T."/>
            <person name="Spagnuolo A."/>
            <person name="Stainier D."/>
            <person name="Suzuki M.M."/>
            <person name="Tassy O."/>
            <person name="Takatori N."/>
            <person name="Tokuoka M."/>
            <person name="Yagi K."/>
            <person name="Yoshizaki F."/>
            <person name="Wada S."/>
            <person name="Zhang C."/>
            <person name="Hyatt P.D."/>
            <person name="Larimer F."/>
            <person name="Detter C."/>
            <person name="Doggett N."/>
            <person name="Glavina T."/>
            <person name="Hawkins T."/>
            <person name="Richardson P."/>
            <person name="Lucas S."/>
            <person name="Kohara Y."/>
            <person name="Levine M."/>
            <person name="Satoh N."/>
            <person name="Rokhsar D.S."/>
        </authorList>
    </citation>
    <scope>NUCLEOTIDE SEQUENCE [LARGE SCALE GENOMIC DNA]</scope>
</reference>
<dbReference type="SUPFAM" id="SSF52058">
    <property type="entry name" value="L domain-like"/>
    <property type="match status" value="1"/>
</dbReference>
<evidence type="ECO:0000256" key="1">
    <source>
        <dbReference type="ARBA" id="ARBA00022614"/>
    </source>
</evidence>
<keyword evidence="1" id="KW-0433">Leucine-rich repeat</keyword>
<evidence type="ECO:0008006" key="5">
    <source>
        <dbReference type="Google" id="ProtNLM"/>
    </source>
</evidence>
<dbReference type="GeneTree" id="ENSGT00940000158260"/>
<proteinExistence type="predicted"/>
<dbReference type="CDD" id="cd21340">
    <property type="entry name" value="PPP1R42"/>
    <property type="match status" value="1"/>
</dbReference>
<dbReference type="InParanoid" id="F6Y1W8"/>
<dbReference type="InterPro" id="IPR001611">
    <property type="entry name" value="Leu-rich_rpt"/>
</dbReference>
<dbReference type="EMBL" id="EAAA01000295">
    <property type="status" value="NOT_ANNOTATED_CDS"/>
    <property type="molecule type" value="Genomic_DNA"/>
</dbReference>
<evidence type="ECO:0000313" key="3">
    <source>
        <dbReference type="Ensembl" id="ENSCINP00000011714.3"/>
    </source>
</evidence>
<dbReference type="PANTHER" id="PTHR46652">
    <property type="entry name" value="LEUCINE-RICH REPEAT AND IQ DOMAIN-CONTAINING PROTEIN 1-RELATED"/>
    <property type="match status" value="1"/>
</dbReference>
<evidence type="ECO:0000313" key="4">
    <source>
        <dbReference type="Proteomes" id="UP000008144"/>
    </source>
</evidence>
<keyword evidence="4" id="KW-1185">Reference proteome</keyword>